<keyword evidence="7" id="KW-0133">Cell shape</keyword>
<keyword evidence="4 7" id="KW-0812">Transmembrane</keyword>
<evidence type="ECO:0000256" key="8">
    <source>
        <dbReference type="NCBIfam" id="TIGR00445"/>
    </source>
</evidence>
<dbReference type="KEGG" id="pbf:CFX0092_A0861"/>
<dbReference type="InterPro" id="IPR003524">
    <property type="entry name" value="PNAcMuramoyl-5peptid_Trfase"/>
</dbReference>
<dbReference type="UniPathway" id="UPA00219"/>
<keyword evidence="7" id="KW-1003">Cell membrane</keyword>
<gene>
    <name evidence="7 10" type="primary">mraY</name>
    <name evidence="10" type="ORF">CFX0092_A0861</name>
</gene>
<dbReference type="RefSeq" id="WP_095042316.1">
    <property type="nucleotide sequence ID" value="NZ_LN890655.1"/>
</dbReference>
<feature type="transmembrane region" description="Helical" evidence="7">
    <location>
        <begin position="311"/>
        <end position="327"/>
    </location>
</feature>
<keyword evidence="7" id="KW-0573">Peptidoglycan synthesis</keyword>
<feature type="transmembrane region" description="Helical" evidence="7">
    <location>
        <begin position="119"/>
        <end position="137"/>
    </location>
</feature>
<evidence type="ECO:0000256" key="1">
    <source>
        <dbReference type="ARBA" id="ARBA00004141"/>
    </source>
</evidence>
<dbReference type="GO" id="GO:0046872">
    <property type="term" value="F:metal ion binding"/>
    <property type="evidence" value="ECO:0007669"/>
    <property type="project" value="UniProtKB-KW"/>
</dbReference>
<protein>
    <recommendedName>
        <fullName evidence="7 8">Phospho-N-acetylmuramoyl-pentapeptide-transferase</fullName>
        <ecNumber evidence="7 8">2.7.8.13</ecNumber>
    </recommendedName>
    <alternativeName>
        <fullName evidence="7">UDP-MurNAc-pentapeptide phosphotransferase</fullName>
    </alternativeName>
</protein>
<feature type="transmembrane region" description="Helical" evidence="7">
    <location>
        <begin position="183"/>
        <end position="201"/>
    </location>
</feature>
<feature type="transmembrane region" description="Helical" evidence="7">
    <location>
        <begin position="149"/>
        <end position="171"/>
    </location>
</feature>
<dbReference type="OrthoDB" id="9805475at2"/>
<keyword evidence="3 7" id="KW-0808">Transferase</keyword>
<comment type="similarity">
    <text evidence="2 7">Belongs to the glycosyltransferase 4 family. MraY subfamily.</text>
</comment>
<dbReference type="GO" id="GO:0005886">
    <property type="term" value="C:plasma membrane"/>
    <property type="evidence" value="ECO:0007669"/>
    <property type="project" value="UniProtKB-SubCell"/>
</dbReference>
<dbReference type="PROSITE" id="PS01348">
    <property type="entry name" value="MRAY_2"/>
    <property type="match status" value="1"/>
</dbReference>
<comment type="subcellular location">
    <subcellularLocation>
        <location evidence="7">Cell membrane</location>
        <topology evidence="7">Multi-pass membrane protein</topology>
    </subcellularLocation>
    <subcellularLocation>
        <location evidence="1">Membrane</location>
        <topology evidence="1">Multi-pass membrane protein</topology>
    </subcellularLocation>
</comment>
<dbReference type="InterPro" id="IPR018480">
    <property type="entry name" value="PNAcMuramoyl-5peptid_Trfase_CS"/>
</dbReference>
<comment type="pathway">
    <text evidence="7">Cell wall biogenesis; peptidoglycan biosynthesis.</text>
</comment>
<dbReference type="Pfam" id="PF00953">
    <property type="entry name" value="Glycos_transf_4"/>
    <property type="match status" value="1"/>
</dbReference>
<comment type="function">
    <text evidence="7">Catalyzes the initial step of the lipid cycle reactions in the biosynthesis of the cell wall peptidoglycan: transfers peptidoglycan precursor phospho-MurNAc-pentapeptide from UDP-MurNAc-pentapeptide onto the lipid carrier undecaprenyl phosphate, yielding undecaprenyl-pyrophosphoryl-MurNAc-pentapeptide, known as lipid I.</text>
</comment>
<keyword evidence="7" id="KW-0961">Cell wall biogenesis/degradation</keyword>
<keyword evidence="11" id="KW-1185">Reference proteome</keyword>
<evidence type="ECO:0000256" key="4">
    <source>
        <dbReference type="ARBA" id="ARBA00022692"/>
    </source>
</evidence>
<dbReference type="PANTHER" id="PTHR22926:SF5">
    <property type="entry name" value="PHOSPHO-N-ACETYLMURAMOYL-PENTAPEPTIDE-TRANSFERASE HOMOLOG"/>
    <property type="match status" value="1"/>
</dbReference>
<proteinExistence type="inferred from homology"/>
<accession>A0A160T0V1</accession>
<feature type="transmembrane region" description="Helical" evidence="7">
    <location>
        <begin position="206"/>
        <end position="224"/>
    </location>
</feature>
<keyword evidence="5 7" id="KW-1133">Transmembrane helix</keyword>
<dbReference type="GO" id="GO:0051301">
    <property type="term" value="P:cell division"/>
    <property type="evidence" value="ECO:0007669"/>
    <property type="project" value="UniProtKB-KW"/>
</dbReference>
<dbReference type="GO" id="GO:0008963">
    <property type="term" value="F:phospho-N-acetylmuramoyl-pentapeptide-transferase activity"/>
    <property type="evidence" value="ECO:0007669"/>
    <property type="project" value="UniProtKB-UniRule"/>
</dbReference>
<keyword evidence="6 7" id="KW-0472">Membrane</keyword>
<dbReference type="InterPro" id="IPR000715">
    <property type="entry name" value="Glycosyl_transferase_4"/>
</dbReference>
<evidence type="ECO:0000256" key="2">
    <source>
        <dbReference type="ARBA" id="ARBA00005583"/>
    </source>
</evidence>
<dbReference type="AlphaFoldDB" id="A0A160T0V1"/>
<reference evidence="10" key="1">
    <citation type="submission" date="2016-01" db="EMBL/GenBank/DDBJ databases">
        <authorList>
            <person name="Mcilroy J.S."/>
            <person name="Karst M S."/>
            <person name="Albertsen M."/>
        </authorList>
    </citation>
    <scope>NUCLEOTIDE SEQUENCE</scope>
    <source>
        <strain evidence="10">Cfx-K</strain>
    </source>
</reference>
<feature type="transmembrane region" description="Helical" evidence="7">
    <location>
        <begin position="51"/>
        <end position="71"/>
    </location>
</feature>
<dbReference type="GO" id="GO:0008360">
    <property type="term" value="P:regulation of cell shape"/>
    <property type="evidence" value="ECO:0007669"/>
    <property type="project" value="UniProtKB-KW"/>
</dbReference>
<comment type="cofactor">
    <cofactor evidence="7 9">
        <name>Mg(2+)</name>
        <dbReference type="ChEBI" id="CHEBI:18420"/>
    </cofactor>
</comment>
<keyword evidence="7" id="KW-0131">Cell cycle</keyword>
<keyword evidence="7 9" id="KW-0460">Magnesium</keyword>
<feature type="transmembrane region" description="Helical" evidence="7">
    <location>
        <begin position="83"/>
        <end position="99"/>
    </location>
</feature>
<evidence type="ECO:0000313" key="10">
    <source>
        <dbReference type="EMBL" id="CUS02739.2"/>
    </source>
</evidence>
<evidence type="ECO:0000313" key="11">
    <source>
        <dbReference type="Proteomes" id="UP000215027"/>
    </source>
</evidence>
<dbReference type="NCBIfam" id="TIGR00445">
    <property type="entry name" value="mraY"/>
    <property type="match status" value="1"/>
</dbReference>
<sequence length="328" mass="35250">MGLALTMAGATFLLSVIWGAPLIELMRRLRLGKNIRIDGPATHAVKVGTPAMGGVLIIGWTLLVSIVVNIVQFVQALEIAESVVIPLGVMVAYSILGGIDDYQGIRLRPGEGMKARVKIWIQLAIALVTAVLLYWVVNERHGWVAVPTVPVLVDIGILFIPAAVILITGSANAVNLTDGLDGLAGLIAATAFVAYGIIAFLQDQQFLVVFSFITIGATFGFLWYNAKPAQMFMGDVGSQALGAALGVLALMTNQWLIFPIIIAIPLATELSSTLQVLYFKATGGKRLFKMAPLHHHFELIGWSETQIVQRWWLIGMLAAMIGIALALV</sequence>
<dbReference type="PANTHER" id="PTHR22926">
    <property type="entry name" value="PHOSPHO-N-ACETYLMURAMOYL-PENTAPEPTIDE-TRANSFERASE"/>
    <property type="match status" value="1"/>
</dbReference>
<evidence type="ECO:0000256" key="7">
    <source>
        <dbReference type="HAMAP-Rule" id="MF_00038"/>
    </source>
</evidence>
<dbReference type="Proteomes" id="UP000215027">
    <property type="component" value="Chromosome I"/>
</dbReference>
<dbReference type="EC" id="2.7.8.13" evidence="7 8"/>
<feature type="transmembrane region" description="Helical" evidence="7">
    <location>
        <begin position="255"/>
        <end position="279"/>
    </location>
</feature>
<feature type="binding site" evidence="9">
    <location>
        <position position="235"/>
    </location>
    <ligand>
        <name>Mg(2+)</name>
        <dbReference type="ChEBI" id="CHEBI:18420"/>
    </ligand>
</feature>
<evidence type="ECO:0000256" key="6">
    <source>
        <dbReference type="ARBA" id="ARBA00023136"/>
    </source>
</evidence>
<feature type="binding site" evidence="9">
    <location>
        <position position="175"/>
    </location>
    <ligand>
        <name>Mg(2+)</name>
        <dbReference type="ChEBI" id="CHEBI:18420"/>
    </ligand>
</feature>
<dbReference type="CDD" id="cd06852">
    <property type="entry name" value="GT_MraY"/>
    <property type="match status" value="1"/>
</dbReference>
<keyword evidence="7 9" id="KW-0479">Metal-binding</keyword>
<dbReference type="GO" id="GO:0009252">
    <property type="term" value="P:peptidoglycan biosynthetic process"/>
    <property type="evidence" value="ECO:0007669"/>
    <property type="project" value="UniProtKB-UniRule"/>
</dbReference>
<dbReference type="HAMAP" id="MF_00038">
    <property type="entry name" value="MraY"/>
    <property type="match status" value="1"/>
</dbReference>
<organism evidence="10 11">
    <name type="scientific">Candidatus Promineifilum breve</name>
    <dbReference type="NCBI Taxonomy" id="1806508"/>
    <lineage>
        <taxon>Bacteria</taxon>
        <taxon>Bacillati</taxon>
        <taxon>Chloroflexota</taxon>
        <taxon>Ardenticatenia</taxon>
        <taxon>Candidatus Promineifilales</taxon>
        <taxon>Candidatus Promineifilaceae</taxon>
        <taxon>Candidatus Promineifilum</taxon>
    </lineage>
</organism>
<evidence type="ECO:0000256" key="5">
    <source>
        <dbReference type="ARBA" id="ARBA00022989"/>
    </source>
</evidence>
<name>A0A160T0V1_9CHLR</name>
<dbReference type="EMBL" id="LN890655">
    <property type="protein sequence ID" value="CUS02739.2"/>
    <property type="molecule type" value="Genomic_DNA"/>
</dbReference>
<comment type="catalytic activity">
    <reaction evidence="7">
        <text>UDP-N-acetyl-alpha-D-muramoyl-L-alanyl-gamma-D-glutamyl-meso-2,6-diaminopimeloyl-D-alanyl-D-alanine + di-trans,octa-cis-undecaprenyl phosphate = di-trans,octa-cis-undecaprenyl diphospho-N-acetyl-alpha-D-muramoyl-L-alanyl-D-glutamyl-meso-2,6-diaminopimeloyl-D-alanyl-D-alanine + UMP</text>
        <dbReference type="Rhea" id="RHEA:28386"/>
        <dbReference type="ChEBI" id="CHEBI:57865"/>
        <dbReference type="ChEBI" id="CHEBI:60392"/>
        <dbReference type="ChEBI" id="CHEBI:61386"/>
        <dbReference type="ChEBI" id="CHEBI:61387"/>
        <dbReference type="EC" id="2.7.8.13"/>
    </reaction>
</comment>
<evidence type="ECO:0000256" key="9">
    <source>
        <dbReference type="PIRSR" id="PIRSR600715-1"/>
    </source>
</evidence>
<evidence type="ECO:0000256" key="3">
    <source>
        <dbReference type="ARBA" id="ARBA00022679"/>
    </source>
</evidence>
<dbReference type="GO" id="GO:0051992">
    <property type="term" value="F:UDP-N-acetylmuramoyl-L-alanyl-D-glutamyl-meso-2,6-diaminopimelyl-D-alanyl-D-alanine:undecaprenyl-phosphate transferase activity"/>
    <property type="evidence" value="ECO:0007669"/>
    <property type="project" value="RHEA"/>
</dbReference>
<keyword evidence="7" id="KW-0132">Cell division</keyword>
<dbReference type="GO" id="GO:0071555">
    <property type="term" value="P:cell wall organization"/>
    <property type="evidence" value="ECO:0007669"/>
    <property type="project" value="UniProtKB-KW"/>
</dbReference>